<evidence type="ECO:0000256" key="6">
    <source>
        <dbReference type="ARBA" id="ARBA00022723"/>
    </source>
</evidence>
<dbReference type="InterPro" id="IPR042102">
    <property type="entry name" value="RNA_pol_Rpb1_3_sf"/>
</dbReference>
<evidence type="ECO:0000259" key="10">
    <source>
        <dbReference type="Pfam" id="PF04998"/>
    </source>
</evidence>
<feature type="domain" description="RNA polymerase Rpb1" evidence="11">
    <location>
        <begin position="243"/>
        <end position="321"/>
    </location>
</feature>
<dbReference type="NCBIfam" id="TIGR02388">
    <property type="entry name" value="rpoC2_cyan"/>
    <property type="match status" value="1"/>
</dbReference>
<protein>
    <recommendedName>
        <fullName evidence="1">DNA-directed RNA polymerase</fullName>
        <ecNumber evidence="1">2.7.7.6</ecNumber>
    </recommendedName>
</protein>
<dbReference type="InterPro" id="IPR045867">
    <property type="entry name" value="DNA-dir_RpoC_beta_prime"/>
</dbReference>
<dbReference type="InterPro" id="IPR012756">
    <property type="entry name" value="DNA-dir_RpoC2_beta_pp"/>
</dbReference>
<keyword evidence="3 12" id="KW-0934">Plastid</keyword>
<dbReference type="Gene3D" id="1.10.274.100">
    <property type="entry name" value="RNA polymerase Rpb1, domain 3"/>
    <property type="match status" value="1"/>
</dbReference>
<dbReference type="HAMAP" id="MF_01324">
    <property type="entry name" value="RNApol_bact_RpoC2"/>
    <property type="match status" value="1"/>
</dbReference>
<feature type="domain" description="RNA polymerase Rpb1" evidence="9">
    <location>
        <begin position="166"/>
        <end position="214"/>
    </location>
</feature>
<dbReference type="InterPro" id="IPR007066">
    <property type="entry name" value="RNA_pol_Rpb1_3"/>
</dbReference>
<dbReference type="GO" id="GO:0003677">
    <property type="term" value="F:DNA binding"/>
    <property type="evidence" value="ECO:0007669"/>
    <property type="project" value="InterPro"/>
</dbReference>
<sequence>MIILFEKKIKKYVLEKKHGANKAENKFKKNSSIIYRYYNNTRSLTKAKSSPMFQFHYYIDSIKKCSPSRNYIPKGDVDKLAQGVGSPLFCSSEGGNKPRFLSPLVSRREKKKNVNICLGIAHTQGGDVVHSRPNKQLTANVLLLNKIQTPSSLRELNNSSFFNFTFDKGRLKNLVSWTLENYGQYKTVELLEQLKKTGFEYATKAGISLGIDDLKIPPKKKTLLLEAEQLTKLTVHQYQRGDITAVERFQRLIDTWHRTSEQLKQEVITYFEETDILNPVYMMAFSGARGNISQVRQLVGMRGLMSDPQGQIIDFPIRSNFREGLTLTEYIISSYGARKGIVDTALRTANAGYLTRRLVDVAQHVIISHYDCGTQKGIFLTDMKEGNKTIVSAQSRIIGRVLARDIYKPNTTIKVASRNQEISTDLAFEITKITNRIFVRSSLTCNTAKLLCQLCYGWSLAQGNLVSVGEAVGVIAAQSIGEPGTQLTMRTFHTGGVFSGDVSDEIRAPYNGYVHYGNTIPGILIRALDGKILFLTKSDGTLIFSTNPILDSSFTVEQISVSPDIKKYKIPAYTVLFIRNGESVFQKQVVAQITSIRTKPNMRDTAELVIKSELEGLFYAKNLQVQKKVIGPKPKFVGEAKQNLLLDAKAMEIIVKARGWNFAWVLSGKRYELPLLLKSFPIIGDFITPQTVITRHNLKLPSSSPKGGHTLKLNITNKAWPILNKIKQSNSNDPYLKNSQKNDCKYVVLHSKTSSLTEFNYTETGPNIFSQSELMNGNWPKALALKRVKKVRLFNLFTKYVPLLLPEANGIAKGNTLVRLPLAKSSFPLWGNRKEKNGKKKNKHFIFEKSKSAIYNNLSPIQTTKIAKYSYNKIKDIINKNTFLLFLPKEENKKPQVLPSVKELYNAKASKQTTIQTIKMKQDLLFLNLQKIKYHKIGYFHFFNAQNLNSNKDSQSMNILFLHRSPKGWQKEEEKKAKAVKFKYNIRYNEVMLSPNSLQSEACLKKSIALKRFKSSNYLLEWFSATTNAFFLPKVNQLTFPFRNQHTQRGGAFFDDNAPFLTGNRRGTTVNYYSFRDFLFCKALFVNTLESIPKQKQPLLAKRFYSLTNNPLASISNQQTLGTYIPKGDASSLVFTSQNFKFILAEKRLKIYKKMYKKPKKIFNKKAQLESLGFNVTNTQHSLPKTYKKNLNQRKLYHKQQTSLQTLVFKIWFKNNKSLWNDFGFLNLKIDSYISNLTKNIYYFVANTLVFPYGKQSTAAILQPYSSNPPKVEVLLGGNINKQKTVINHIDTIKISSSLNKNASHPSCFEKSFFTVNKDELIRTNKKAHTKMYFLDNSTNFNLPEEVSKIGHVSSRPKNFNTLNIAGGLIKKQKQKFSIFEYLKLAQKQPGTKQILKHFKSTSNLLFLRPLWGSNVHPLSEEKGRPLTLVRLPLFRLPLAKTKEEKKSSFCSPFGGKEGERKEKSAKQPLSIPLASIFVPSGDHKINSLKVTQEMLTKHTITEIYYTNIHKNKLVLLNNLLQQIYAQNNNTIKKLSLFNKKFKLTNNHISYICTYYLSSYFRSVCFFQRKKQKETKASPEEGLRGMYLKSKQRSHHSACLFVPFGETCWATHSMKQGPRTIEAMSILFLLKFKEMLYVSYNYLLNFSTKTLKQNRVPFNIKNVNKQTKKRVPKQFVYILINNLKTELCCTNFVGLQSKLNYLAQGDSPKTNKTLLIQSKKEHLNTIPVKEKYNTGEANNFASFKKLTSIWVYKMALEKLTNKHFLGDFLSPGHFILNNILFDKNNINSSFSGSESHLINNNGLWPRNEIALGKVAVLRKMNVSLFTFGKKKAIGKQKQLTPNYQNYVTHSGNKEYKSGKNLFLDKNNVALKLFMKIKSKRGKATCYPLQLQKIDRLFKTEKLKNDLIWIKNKKPRFLPKQLEINFADNHSLDTKKSGHSSIMQQMMVTHKGNTLKGRYAKGEDLFRDTLTLTNGVFVNNFIPLDCILQRRTYSSFLESQRTEYRLTLDDLKHFKKEYELLKTNNPFLYKNIYDIDTIKRNSSQYLFFTKVQEINNIQKLDSTPIANRLKKTLFFNRRGEKVFVNKLAEGVVSSSFPEGEHVINRRTFALGGQTTENNKFLKLAKKNIHFELAKGFDESYKEGMVVSSFGRKQTSGQYFRLKKTLFFNQRGSSIYVPFGDQIKCKEDSAKKFKLYNRLIYIRIKESAKIVPKQKKDVSLLPKNPNFALIINNYDISKKVKKKGCKALKMFKENCSLPPLGEENYSQLKKDPLMSLFEGRKRRTKKIISYIKPPFFDLYFKNPSYSFTYNVSLTQSNNHKVQVRPPSEENNPLCSENEGEQSNILVRAYPLGMIPQKGSSICNHQSLPLLGLKIKKDTTKKITIIPKQPCLNICFYSKYSSQQSSSFFSHSFNSKKSLPRSKLVNPQQYLLGFKWNHFYGTNTSFLNLINRGAQLVSRTSFNHYNGNIVARTNYLSPFEGELLYTKPYKNYLELNPYQNLKTGLMHLNNLTNHKTKEEKMRMAMFKYYLKTINKAINVPVGDNDLSQKAWSRFNLLLTKKDLMTLNYDQNFEKNKTVFSDIQKINQCLNISYIGTTRLINTLETVITDSKSSSRDNDIKTKVSYSQACVNNLFQTYIKNKLKIQTISQLNKENHFNKAYNFNLKNKWLKQNLSYCYSSINHKHSLIRPRTFDNSGDVKLKINNASLYSTKVYKIKIIINSSALKKSSTLLYRSDLNAIPFEDKHQKTKFDGAFQQSKLATSPKGGKEAEESPSVYPPLAGELLNYLIEVDKKETTKQFLYIPYNSNLNLKWLNFKQKNVFTKNKVGFFFLKGNTFFNTSTKLTTNKIFLNAKMYDLNTKTSFAFGQVNFLQDTRHLDLNICLEFQKLHLNHNFLKLKPLLDKLTFTSKMVTTDYQLSKALLSPKGKEENQRNSSLINRYDISKRRKNLVAKYNLRPLWLKNNVFLRTKPSIALGQLTFYPWLNYTLKFVPKGKQLPFYKKQLYYTLYKSQQLSFLNIIRLMPNISKEILSLPFPQGDPLTFPSVDVDSLLSLLGKQRRVPLWGKKDLFYFLKPINTSTSLYVHQEIFACNYRKQEHKFAASPLVKKQRFFKNKNLYVFFINLLKTFINTKNNDESLSGKLGNRLSPSFLSPDPKQNKIQVIKKSGQLIHMNKQKITLRLGQPLVISSRSIIHASHGDFIRYKTSVITLTYQQLKTGDIVQGIPKIEQLFEARTTKRGRLFRDNVTNLLTGLFLKYFVKSTYLLRKNMLDISKKTNPQNLQTKQTLYNNLSSLKQITKPNKFANYSQFVNNKQNQTIILALALQWSVKQSFYKIQQIIVDGILRVYRSQGVSIADKHVEIIVKQMTSKVRIINSNASKLTDYSFSLQNINRGLRAEVTKQKVPSQLKTNQAILGKRINGTKRAKTSQAFENKLLEQLLSNNLDGPTGLFPGEIVDIDFVENINNFLLKTSSLESLNTQSHTTFAIEPIKYEPIVLGITRASLEVESFLSAASFQQTTRVLSQAALYKKKDFLKGLKENIIIGNLIPAGTGYLSSLNL</sequence>
<keyword evidence="7" id="KW-0862">Zinc</keyword>
<dbReference type="InterPro" id="IPR007081">
    <property type="entry name" value="RNA_pol_Rpb1_5"/>
</dbReference>
<dbReference type="GO" id="GO:0003899">
    <property type="term" value="F:DNA-directed RNA polymerase activity"/>
    <property type="evidence" value="ECO:0007669"/>
    <property type="project" value="UniProtKB-EC"/>
</dbReference>
<keyword evidence="4" id="KW-0808">Transferase</keyword>
<proteinExistence type="inferred from homology"/>
<dbReference type="GO" id="GO:0000428">
    <property type="term" value="C:DNA-directed RNA polymerase complex"/>
    <property type="evidence" value="ECO:0007669"/>
    <property type="project" value="UniProtKB-KW"/>
</dbReference>
<geneLocation type="plastid" evidence="12"/>
<evidence type="ECO:0000256" key="8">
    <source>
        <dbReference type="ARBA" id="ARBA00023163"/>
    </source>
</evidence>
<dbReference type="EMBL" id="MH511766">
    <property type="protein sequence ID" value="QIA46980.1"/>
    <property type="molecule type" value="Genomic_DNA"/>
</dbReference>
<dbReference type="Gene3D" id="1.10.132.30">
    <property type="match status" value="1"/>
</dbReference>
<evidence type="ECO:0000259" key="9">
    <source>
        <dbReference type="Pfam" id="PF04983"/>
    </source>
</evidence>
<dbReference type="InterPro" id="IPR038120">
    <property type="entry name" value="Rpb1_funnel_sf"/>
</dbReference>
<evidence type="ECO:0000256" key="1">
    <source>
        <dbReference type="ARBA" id="ARBA00012418"/>
    </source>
</evidence>
<evidence type="ECO:0000256" key="4">
    <source>
        <dbReference type="ARBA" id="ARBA00022679"/>
    </source>
</evidence>
<evidence type="ECO:0000256" key="7">
    <source>
        <dbReference type="ARBA" id="ARBA00022833"/>
    </source>
</evidence>
<keyword evidence="6" id="KW-0479">Metal-binding</keyword>
<evidence type="ECO:0000256" key="2">
    <source>
        <dbReference type="ARBA" id="ARBA00022478"/>
    </source>
</evidence>
<dbReference type="PANTHER" id="PTHR19376:SF68">
    <property type="entry name" value="DNA-DIRECTED RNA POLYMERASE SUBUNIT BETA"/>
    <property type="match status" value="1"/>
</dbReference>
<dbReference type="GO" id="GO:0046872">
    <property type="term" value="F:metal ion binding"/>
    <property type="evidence" value="ECO:0007669"/>
    <property type="project" value="UniProtKB-KW"/>
</dbReference>
<dbReference type="Pfam" id="PF04983">
    <property type="entry name" value="RNA_pol_Rpb1_3"/>
    <property type="match status" value="1"/>
</dbReference>
<keyword evidence="5" id="KW-0548">Nucleotidyltransferase</keyword>
<dbReference type="CDD" id="cd02655">
    <property type="entry name" value="RNAP_beta'_C"/>
    <property type="match status" value="1"/>
</dbReference>
<keyword evidence="2" id="KW-0240">DNA-directed RNA polymerase</keyword>
<dbReference type="PANTHER" id="PTHR19376">
    <property type="entry name" value="DNA-DIRECTED RNA POLYMERASE"/>
    <property type="match status" value="1"/>
</dbReference>
<evidence type="ECO:0000256" key="3">
    <source>
        <dbReference type="ARBA" id="ARBA00022640"/>
    </source>
</evidence>
<gene>
    <name evidence="12" type="primary">rpoC2</name>
</gene>
<name>A0A6C0RX15_9CHLO</name>
<dbReference type="Gene3D" id="1.10.1790.20">
    <property type="match status" value="1"/>
</dbReference>
<evidence type="ECO:0000256" key="5">
    <source>
        <dbReference type="ARBA" id="ARBA00022695"/>
    </source>
</evidence>
<dbReference type="Pfam" id="PF04998">
    <property type="entry name" value="RNA_pol_Rpb1_5"/>
    <property type="match status" value="1"/>
</dbReference>
<accession>A0A6C0RX15</accession>
<keyword evidence="8" id="KW-0804">Transcription</keyword>
<evidence type="ECO:0000259" key="11">
    <source>
        <dbReference type="Pfam" id="PF05000"/>
    </source>
</evidence>
<dbReference type="GO" id="GO:0006351">
    <property type="term" value="P:DNA-templated transcription"/>
    <property type="evidence" value="ECO:0007669"/>
    <property type="project" value="InterPro"/>
</dbReference>
<feature type="domain" description="RNA polymerase Rpb1" evidence="10">
    <location>
        <begin position="324"/>
        <end position="543"/>
    </location>
</feature>
<dbReference type="EC" id="2.7.7.6" evidence="1"/>
<dbReference type="Gene3D" id="1.10.150.390">
    <property type="match status" value="1"/>
</dbReference>
<organism evidence="12">
    <name type="scientific">Yamagishiella unicocca</name>
    <dbReference type="NCBI Taxonomy" id="51707"/>
    <lineage>
        <taxon>Eukaryota</taxon>
        <taxon>Viridiplantae</taxon>
        <taxon>Chlorophyta</taxon>
        <taxon>core chlorophytes</taxon>
        <taxon>Chlorophyceae</taxon>
        <taxon>CS clade</taxon>
        <taxon>Chlamydomonadales</taxon>
        <taxon>Volvocaceae</taxon>
        <taxon>Yamagishiella</taxon>
    </lineage>
</organism>
<dbReference type="Pfam" id="PF05000">
    <property type="entry name" value="RNA_pol_Rpb1_4"/>
    <property type="match status" value="1"/>
</dbReference>
<evidence type="ECO:0000313" key="12">
    <source>
        <dbReference type="EMBL" id="QIA46980.1"/>
    </source>
</evidence>
<dbReference type="InterPro" id="IPR007083">
    <property type="entry name" value="RNA_pol_Rpb1_4"/>
</dbReference>
<reference evidence="12" key="1">
    <citation type="journal article" date="2019" name="Front. Microbiol.">
        <title>Evolutionary Analysis of Unicellular Species in Chlamydomonadales Through Chloroplast Genome Comparison With the Colonial Volvocine Algae.</title>
        <authorList>
            <person name="Hu Y."/>
            <person name="Xing W."/>
            <person name="Song H."/>
            <person name="Zhu H."/>
            <person name="Liu G."/>
            <person name="Hu Z."/>
        </authorList>
    </citation>
    <scope>NUCLEOTIDE SEQUENCE</scope>
    <source>
        <strain evidence="12">YC149</strain>
    </source>
</reference>
<dbReference type="SUPFAM" id="SSF64484">
    <property type="entry name" value="beta and beta-prime subunits of DNA dependent RNA-polymerase"/>
    <property type="match status" value="2"/>
</dbReference>